<keyword evidence="9" id="KW-1185">Reference proteome</keyword>
<sequence>MKKQLMNILETIFNLEQFKKALGEELNKGLPGFEAQKKMSPSLREYALKISDPKLARDSSVLLLFYPKNGQLYIPVIKRTSGNTNHSGQISLPGGKYEETDSNRIATAIRETNEELGIDCKKIKILGYLTELYIPVSNFMVLPVLGYCEDLPVFKQNAFEVEEIIEMPVKELFSPKNKAEFSFVKNNITIHAPYFKANGHKIWGATAMILEELRDLFLRANLIQ</sequence>
<evidence type="ECO:0000313" key="8">
    <source>
        <dbReference type="EMBL" id="RUT77756.1"/>
    </source>
</evidence>
<dbReference type="CDD" id="cd03426">
    <property type="entry name" value="NUDIX_CoAse_Nudt7"/>
    <property type="match status" value="1"/>
</dbReference>
<dbReference type="GO" id="GO:0010945">
    <property type="term" value="F:coenzyme A diphosphatase activity"/>
    <property type="evidence" value="ECO:0007669"/>
    <property type="project" value="InterPro"/>
</dbReference>
<dbReference type="Pfam" id="PF00293">
    <property type="entry name" value="NUDIX"/>
    <property type="match status" value="1"/>
</dbReference>
<keyword evidence="5" id="KW-0460">Magnesium</keyword>
<keyword evidence="3" id="KW-0479">Metal-binding</keyword>
<comment type="cofactor">
    <cofactor evidence="1">
        <name>Mn(2+)</name>
        <dbReference type="ChEBI" id="CHEBI:29035"/>
    </cofactor>
</comment>
<dbReference type="OrthoDB" id="9802805at2"/>
<reference evidence="8 9" key="1">
    <citation type="submission" date="2018-11" db="EMBL/GenBank/DDBJ databases">
        <title>Parancylomarina longa gen. nov., sp. nov., isolated from sediments of southern Okinawa.</title>
        <authorList>
            <person name="Fu T."/>
        </authorList>
    </citation>
    <scope>NUCLEOTIDE SEQUENCE [LARGE SCALE GENOMIC DNA]</scope>
    <source>
        <strain evidence="8 9">T3-2 S1-C</strain>
    </source>
</reference>
<dbReference type="InterPro" id="IPR000086">
    <property type="entry name" value="NUDIX_hydrolase_dom"/>
</dbReference>
<evidence type="ECO:0000256" key="6">
    <source>
        <dbReference type="ARBA" id="ARBA00023211"/>
    </source>
</evidence>
<dbReference type="AlphaFoldDB" id="A0A434ATV6"/>
<evidence type="ECO:0000313" key="9">
    <source>
        <dbReference type="Proteomes" id="UP000282985"/>
    </source>
</evidence>
<comment type="cofactor">
    <cofactor evidence="2">
        <name>Mg(2+)</name>
        <dbReference type="ChEBI" id="CHEBI:18420"/>
    </cofactor>
</comment>
<dbReference type="PROSITE" id="PS51462">
    <property type="entry name" value="NUDIX"/>
    <property type="match status" value="1"/>
</dbReference>
<evidence type="ECO:0000256" key="1">
    <source>
        <dbReference type="ARBA" id="ARBA00001936"/>
    </source>
</evidence>
<evidence type="ECO:0000259" key="7">
    <source>
        <dbReference type="PROSITE" id="PS51462"/>
    </source>
</evidence>
<dbReference type="PANTHER" id="PTHR12992">
    <property type="entry name" value="NUDIX HYDROLASE"/>
    <property type="match status" value="1"/>
</dbReference>
<protein>
    <submittedName>
        <fullName evidence="8">CoA pyrophosphatase</fullName>
    </submittedName>
</protein>
<evidence type="ECO:0000256" key="3">
    <source>
        <dbReference type="ARBA" id="ARBA00022723"/>
    </source>
</evidence>
<dbReference type="SUPFAM" id="SSF55811">
    <property type="entry name" value="Nudix"/>
    <property type="match status" value="1"/>
</dbReference>
<feature type="domain" description="Nudix hydrolase" evidence="7">
    <location>
        <begin position="55"/>
        <end position="189"/>
    </location>
</feature>
<evidence type="ECO:0000256" key="4">
    <source>
        <dbReference type="ARBA" id="ARBA00022801"/>
    </source>
</evidence>
<keyword evidence="6" id="KW-0464">Manganese</keyword>
<dbReference type="Proteomes" id="UP000282985">
    <property type="component" value="Unassembled WGS sequence"/>
</dbReference>
<comment type="caution">
    <text evidence="8">The sequence shown here is derived from an EMBL/GenBank/DDBJ whole genome shotgun (WGS) entry which is preliminary data.</text>
</comment>
<keyword evidence="4" id="KW-0378">Hydrolase</keyword>
<proteinExistence type="predicted"/>
<dbReference type="PANTHER" id="PTHR12992:SF11">
    <property type="entry name" value="MITOCHONDRIAL COENZYME A DIPHOSPHATASE NUDT8"/>
    <property type="match status" value="1"/>
</dbReference>
<gene>
    <name evidence="8" type="ORF">DLK05_11870</name>
</gene>
<dbReference type="InterPro" id="IPR045121">
    <property type="entry name" value="CoAse"/>
</dbReference>
<dbReference type="EMBL" id="RJJX01000016">
    <property type="protein sequence ID" value="RUT77756.1"/>
    <property type="molecule type" value="Genomic_DNA"/>
</dbReference>
<dbReference type="GO" id="GO:0046872">
    <property type="term" value="F:metal ion binding"/>
    <property type="evidence" value="ECO:0007669"/>
    <property type="project" value="UniProtKB-KW"/>
</dbReference>
<accession>A0A434ATV6</accession>
<organism evidence="8 9">
    <name type="scientific">Ancylomarina longa</name>
    <dbReference type="NCBI Taxonomy" id="2487017"/>
    <lineage>
        <taxon>Bacteria</taxon>
        <taxon>Pseudomonadati</taxon>
        <taxon>Bacteroidota</taxon>
        <taxon>Bacteroidia</taxon>
        <taxon>Marinilabiliales</taxon>
        <taxon>Marinifilaceae</taxon>
        <taxon>Ancylomarina</taxon>
    </lineage>
</organism>
<name>A0A434ATV6_9BACT</name>
<evidence type="ECO:0000256" key="5">
    <source>
        <dbReference type="ARBA" id="ARBA00022842"/>
    </source>
</evidence>
<dbReference type="Gene3D" id="3.90.79.10">
    <property type="entry name" value="Nucleoside Triphosphate Pyrophosphohydrolase"/>
    <property type="match status" value="1"/>
</dbReference>
<evidence type="ECO:0000256" key="2">
    <source>
        <dbReference type="ARBA" id="ARBA00001946"/>
    </source>
</evidence>
<dbReference type="InterPro" id="IPR015797">
    <property type="entry name" value="NUDIX_hydrolase-like_dom_sf"/>
</dbReference>